<reference evidence="2 3" key="1">
    <citation type="journal article" date="2015" name="Genome Biol.">
        <title>Comparative genomics of Steinernema reveals deeply conserved gene regulatory networks.</title>
        <authorList>
            <person name="Dillman A.R."/>
            <person name="Macchietto M."/>
            <person name="Porter C.F."/>
            <person name="Rogers A."/>
            <person name="Williams B."/>
            <person name="Antoshechkin I."/>
            <person name="Lee M.M."/>
            <person name="Goodwin Z."/>
            <person name="Lu X."/>
            <person name="Lewis E.E."/>
            <person name="Goodrich-Blair H."/>
            <person name="Stock S.P."/>
            <person name="Adams B.J."/>
            <person name="Sternberg P.W."/>
            <person name="Mortazavi A."/>
        </authorList>
    </citation>
    <scope>NUCLEOTIDE SEQUENCE [LARGE SCALE GENOMIC DNA]</scope>
    <source>
        <strain evidence="2 3">ALL</strain>
    </source>
</reference>
<evidence type="ECO:0000313" key="3">
    <source>
        <dbReference type="Proteomes" id="UP000298663"/>
    </source>
</evidence>
<sequence>MENTTAPLRKVGGNDIFSSHPSLQISISTFNLVNIALVIFISSKIDRKDISRLYTLWLYYAQAPSDVCQIGISILQLLGLVDSSGKYYRDTYARNRFFENFYEVFKS</sequence>
<evidence type="ECO:0000313" key="2">
    <source>
        <dbReference type="EMBL" id="TKR89317.1"/>
    </source>
</evidence>
<evidence type="ECO:0000256" key="1">
    <source>
        <dbReference type="SAM" id="Phobius"/>
    </source>
</evidence>
<proteinExistence type="predicted"/>
<comment type="caution">
    <text evidence="2">The sequence shown here is derived from an EMBL/GenBank/DDBJ whole genome shotgun (WGS) entry which is preliminary data.</text>
</comment>
<dbReference type="EMBL" id="AZBU02000003">
    <property type="protein sequence ID" value="TKR89317.1"/>
    <property type="molecule type" value="Genomic_DNA"/>
</dbReference>
<keyword evidence="1" id="KW-1133">Transmembrane helix</keyword>
<keyword evidence="1" id="KW-0472">Membrane</keyword>
<organism evidence="2 3">
    <name type="scientific">Steinernema carpocapsae</name>
    <name type="common">Entomopathogenic nematode</name>
    <dbReference type="NCBI Taxonomy" id="34508"/>
    <lineage>
        <taxon>Eukaryota</taxon>
        <taxon>Metazoa</taxon>
        <taxon>Ecdysozoa</taxon>
        <taxon>Nematoda</taxon>
        <taxon>Chromadorea</taxon>
        <taxon>Rhabditida</taxon>
        <taxon>Tylenchina</taxon>
        <taxon>Panagrolaimomorpha</taxon>
        <taxon>Strongyloidoidea</taxon>
        <taxon>Steinernematidae</taxon>
        <taxon>Steinernema</taxon>
    </lineage>
</organism>
<reference evidence="2 3" key="2">
    <citation type="journal article" date="2019" name="G3 (Bethesda)">
        <title>Hybrid Assembly of the Genome of the Entomopathogenic Nematode Steinernema carpocapsae Identifies the X-Chromosome.</title>
        <authorList>
            <person name="Serra L."/>
            <person name="Macchietto M."/>
            <person name="Macias-Munoz A."/>
            <person name="McGill C.J."/>
            <person name="Rodriguez I.M."/>
            <person name="Rodriguez B."/>
            <person name="Murad R."/>
            <person name="Mortazavi A."/>
        </authorList>
    </citation>
    <scope>NUCLEOTIDE SEQUENCE [LARGE SCALE GENOMIC DNA]</scope>
    <source>
        <strain evidence="2 3">ALL</strain>
    </source>
</reference>
<feature type="transmembrane region" description="Helical" evidence="1">
    <location>
        <begin position="23"/>
        <end position="42"/>
    </location>
</feature>
<gene>
    <name evidence="2" type="ORF">L596_013443</name>
</gene>
<keyword evidence="3" id="KW-1185">Reference proteome</keyword>
<protein>
    <submittedName>
        <fullName evidence="2">Uncharacterized protein</fullName>
    </submittedName>
</protein>
<keyword evidence="1" id="KW-0812">Transmembrane</keyword>
<dbReference type="Proteomes" id="UP000298663">
    <property type="component" value="Unassembled WGS sequence"/>
</dbReference>
<dbReference type="AlphaFoldDB" id="A0A4U5P054"/>
<name>A0A4U5P054_STECR</name>
<accession>A0A4U5P054</accession>